<organism evidence="7 8">
    <name type="scientific">Paxillus involutus ATCC 200175</name>
    <dbReference type="NCBI Taxonomy" id="664439"/>
    <lineage>
        <taxon>Eukaryota</taxon>
        <taxon>Fungi</taxon>
        <taxon>Dikarya</taxon>
        <taxon>Basidiomycota</taxon>
        <taxon>Agaricomycotina</taxon>
        <taxon>Agaricomycetes</taxon>
        <taxon>Agaricomycetidae</taxon>
        <taxon>Boletales</taxon>
        <taxon>Paxilineae</taxon>
        <taxon>Paxillaceae</taxon>
        <taxon>Paxillus</taxon>
    </lineage>
</organism>
<feature type="region of interest" description="Disordered" evidence="6">
    <location>
        <begin position="1"/>
        <end position="39"/>
    </location>
</feature>
<dbReference type="GO" id="GO:0005834">
    <property type="term" value="C:heterotrimeric G-protein complex"/>
    <property type="evidence" value="ECO:0007669"/>
    <property type="project" value="TreeGrafter"/>
</dbReference>
<keyword evidence="2 4" id="KW-0342">GTP-binding</keyword>
<name>A0A0C9U103_PAXIN</name>
<dbReference type="GO" id="GO:0007188">
    <property type="term" value="P:adenylate cyclase-modulating G protein-coupled receptor signaling pathway"/>
    <property type="evidence" value="ECO:0007669"/>
    <property type="project" value="TreeGrafter"/>
</dbReference>
<dbReference type="Proteomes" id="UP000053647">
    <property type="component" value="Unassembled WGS sequence"/>
</dbReference>
<dbReference type="OrthoDB" id="5817230at2759"/>
<evidence type="ECO:0000256" key="4">
    <source>
        <dbReference type="PIRSR" id="PIRSR601019-1"/>
    </source>
</evidence>
<accession>A0A0C9U103</accession>
<reference evidence="8" key="2">
    <citation type="submission" date="2015-01" db="EMBL/GenBank/DDBJ databases">
        <title>Evolutionary Origins and Diversification of the Mycorrhizal Mutualists.</title>
        <authorList>
            <consortium name="DOE Joint Genome Institute"/>
            <consortium name="Mycorrhizal Genomics Consortium"/>
            <person name="Kohler A."/>
            <person name="Kuo A."/>
            <person name="Nagy L.G."/>
            <person name="Floudas D."/>
            <person name="Copeland A."/>
            <person name="Barry K.W."/>
            <person name="Cichocki N."/>
            <person name="Veneault-Fourrey C."/>
            <person name="LaButti K."/>
            <person name="Lindquist E.A."/>
            <person name="Lipzen A."/>
            <person name="Lundell T."/>
            <person name="Morin E."/>
            <person name="Murat C."/>
            <person name="Riley R."/>
            <person name="Ohm R."/>
            <person name="Sun H."/>
            <person name="Tunlid A."/>
            <person name="Henrissat B."/>
            <person name="Grigoriev I.V."/>
            <person name="Hibbett D.S."/>
            <person name="Martin F."/>
        </authorList>
    </citation>
    <scope>NUCLEOTIDE SEQUENCE [LARGE SCALE GENOMIC DNA]</scope>
    <source>
        <strain evidence="8">ATCC 200175</strain>
    </source>
</reference>
<proteinExistence type="predicted"/>
<dbReference type="InterPro" id="IPR001019">
    <property type="entry name" value="Gprotein_alpha_su"/>
</dbReference>
<feature type="compositionally biased region" description="Basic and acidic residues" evidence="6">
    <location>
        <begin position="25"/>
        <end position="39"/>
    </location>
</feature>
<feature type="binding site" evidence="4">
    <location>
        <begin position="399"/>
        <end position="402"/>
    </location>
    <ligand>
        <name>GTP</name>
        <dbReference type="ChEBI" id="CHEBI:37565"/>
    </ligand>
</feature>
<evidence type="ECO:0000256" key="5">
    <source>
        <dbReference type="PIRSR" id="PIRSR601019-2"/>
    </source>
</evidence>
<reference evidence="7 8" key="1">
    <citation type="submission" date="2014-06" db="EMBL/GenBank/DDBJ databases">
        <authorList>
            <consortium name="DOE Joint Genome Institute"/>
            <person name="Kuo A."/>
            <person name="Kohler A."/>
            <person name="Nagy L.G."/>
            <person name="Floudas D."/>
            <person name="Copeland A."/>
            <person name="Barry K.W."/>
            <person name="Cichocki N."/>
            <person name="Veneault-Fourrey C."/>
            <person name="LaButti K."/>
            <person name="Lindquist E.A."/>
            <person name="Lipzen A."/>
            <person name="Lundell T."/>
            <person name="Morin E."/>
            <person name="Murat C."/>
            <person name="Sun H."/>
            <person name="Tunlid A."/>
            <person name="Henrissat B."/>
            <person name="Grigoriev I.V."/>
            <person name="Hibbett D.S."/>
            <person name="Martin F."/>
            <person name="Nordberg H.P."/>
            <person name="Cantor M.N."/>
            <person name="Hua S.X."/>
        </authorList>
    </citation>
    <scope>NUCLEOTIDE SEQUENCE [LARGE SCALE GENOMIC DNA]</scope>
    <source>
        <strain evidence="7 8">ATCC 200175</strain>
    </source>
</reference>
<sequence>MRTPSIRSQDDPLSIAIRPPASESDVDRQSRLQQEAEARRISEQIDEELRVEREKLRKSKSDVKLLLLGQAESGKSTLQKQFQLMYSPASLESERMSWRIVVYYNAVCSIKKILATLEAWDDMDDGSDSQSTIERQELNQDDFPLAPASLLGSEIGVALSPPSPLDPPSPSAVSPTKSGVSDLRRRLLSLVNIEPQLADRLSGGVSVSGSGKGEIYVRTGWQARTVQKALSVLDSDPLVEDVATMLHQSREDIKSLWEHPVVRALISKRKLKLDEWSEFFLNDIARISARNYVPSTVDDILHARIQTMGVAEHIFDVDIHGKTVAWHLFDVGGARGQRHSWVPYFDDANAIIFVSPISAFDQYLEEDPRTNRIDDSLQLFTQICSNQLLKKVHLVLFLNKTDILKKKLEQGLRVSKYILSYGDRPNEYDSVVQYFRVHFLQVHRRNNENRRVLYTHMTNVTDTKATQSIIGNVRDSIFRGYLQSAALV</sequence>
<keyword evidence="5" id="KW-0479">Metal-binding</keyword>
<dbReference type="GO" id="GO:0046872">
    <property type="term" value="F:metal ion binding"/>
    <property type="evidence" value="ECO:0007669"/>
    <property type="project" value="UniProtKB-KW"/>
</dbReference>
<dbReference type="GO" id="GO:0001664">
    <property type="term" value="F:G protein-coupled receptor binding"/>
    <property type="evidence" value="ECO:0007669"/>
    <property type="project" value="TreeGrafter"/>
</dbReference>
<feature type="compositionally biased region" description="Pro residues" evidence="6">
    <location>
        <begin position="161"/>
        <end position="170"/>
    </location>
</feature>
<dbReference type="SUPFAM" id="SSF52540">
    <property type="entry name" value="P-loop containing nucleoside triphosphate hydrolases"/>
    <property type="match status" value="1"/>
</dbReference>
<keyword evidence="5" id="KW-0460">Magnesium</keyword>
<dbReference type="InterPro" id="IPR011025">
    <property type="entry name" value="GproteinA_insert"/>
</dbReference>
<keyword evidence="8" id="KW-1185">Reference proteome</keyword>
<dbReference type="GO" id="GO:0005525">
    <property type="term" value="F:GTP binding"/>
    <property type="evidence" value="ECO:0007669"/>
    <property type="project" value="UniProtKB-KW"/>
</dbReference>
<evidence type="ECO:0000256" key="1">
    <source>
        <dbReference type="ARBA" id="ARBA00022741"/>
    </source>
</evidence>
<protein>
    <recommendedName>
        <fullName evidence="9">Guanine nucleotide-binding protein alpha-4 subunit</fullName>
    </recommendedName>
</protein>
<gene>
    <name evidence="7" type="ORF">PAXINDRAFT_81110</name>
</gene>
<dbReference type="SUPFAM" id="SSF47895">
    <property type="entry name" value="Transducin (alpha subunit), insertion domain"/>
    <property type="match status" value="1"/>
</dbReference>
<dbReference type="InterPro" id="IPR027417">
    <property type="entry name" value="P-loop_NTPase"/>
</dbReference>
<dbReference type="GO" id="GO:0003924">
    <property type="term" value="F:GTPase activity"/>
    <property type="evidence" value="ECO:0007669"/>
    <property type="project" value="InterPro"/>
</dbReference>
<dbReference type="PANTHER" id="PTHR10218">
    <property type="entry name" value="GTP-BINDING PROTEIN ALPHA SUBUNIT"/>
    <property type="match status" value="1"/>
</dbReference>
<dbReference type="Gene3D" id="3.40.50.300">
    <property type="entry name" value="P-loop containing nucleotide triphosphate hydrolases"/>
    <property type="match status" value="2"/>
</dbReference>
<dbReference type="Pfam" id="PF00503">
    <property type="entry name" value="G-alpha"/>
    <property type="match status" value="1"/>
</dbReference>
<evidence type="ECO:0000313" key="7">
    <source>
        <dbReference type="EMBL" id="KIJ13422.1"/>
    </source>
</evidence>
<feature type="binding site" evidence="4">
    <location>
        <begin position="301"/>
        <end position="307"/>
    </location>
    <ligand>
        <name>GTP</name>
        <dbReference type="ChEBI" id="CHEBI:37565"/>
    </ligand>
</feature>
<dbReference type="GO" id="GO:0005737">
    <property type="term" value="C:cytoplasm"/>
    <property type="evidence" value="ECO:0007669"/>
    <property type="project" value="TreeGrafter"/>
</dbReference>
<keyword evidence="3" id="KW-0807">Transducer</keyword>
<dbReference type="EMBL" id="KN819352">
    <property type="protein sequence ID" value="KIJ13422.1"/>
    <property type="molecule type" value="Genomic_DNA"/>
</dbReference>
<dbReference type="PROSITE" id="PS51882">
    <property type="entry name" value="G_ALPHA"/>
    <property type="match status" value="1"/>
</dbReference>
<evidence type="ECO:0000256" key="2">
    <source>
        <dbReference type="ARBA" id="ARBA00023134"/>
    </source>
</evidence>
<keyword evidence="1 4" id="KW-0547">Nucleotide-binding</keyword>
<dbReference type="SMART" id="SM00275">
    <property type="entry name" value="G_alpha"/>
    <property type="match status" value="1"/>
</dbReference>
<dbReference type="AlphaFoldDB" id="A0A0C9U103"/>
<evidence type="ECO:0000256" key="3">
    <source>
        <dbReference type="ARBA" id="ARBA00023224"/>
    </source>
</evidence>
<feature type="binding site" evidence="5">
    <location>
        <position position="307"/>
    </location>
    <ligand>
        <name>Mg(2+)</name>
        <dbReference type="ChEBI" id="CHEBI:18420"/>
    </ligand>
</feature>
<evidence type="ECO:0000256" key="6">
    <source>
        <dbReference type="SAM" id="MobiDB-lite"/>
    </source>
</evidence>
<dbReference type="GO" id="GO:0031683">
    <property type="term" value="F:G-protein beta/gamma-subunit complex binding"/>
    <property type="evidence" value="ECO:0007669"/>
    <property type="project" value="InterPro"/>
</dbReference>
<dbReference type="HOGENOM" id="CLU_014184_1_1_1"/>
<dbReference type="PRINTS" id="PR00318">
    <property type="entry name" value="GPROTEINA"/>
</dbReference>
<dbReference type="FunFam" id="3.40.50.300:FF:000720">
    <property type="entry name" value="Guanine nucleotide-binding protein G(k) subunit alpha"/>
    <property type="match status" value="1"/>
</dbReference>
<evidence type="ECO:0008006" key="9">
    <source>
        <dbReference type="Google" id="ProtNLM"/>
    </source>
</evidence>
<evidence type="ECO:0000313" key="8">
    <source>
        <dbReference type="Proteomes" id="UP000053647"/>
    </source>
</evidence>
<dbReference type="PANTHER" id="PTHR10218:SF360">
    <property type="entry name" value="GUANINE NUCLEOTIDE-BINDING PROTEIN SUBUNIT ALPHA HOMOLOG"/>
    <property type="match status" value="1"/>
</dbReference>
<feature type="region of interest" description="Disordered" evidence="6">
    <location>
        <begin position="157"/>
        <end position="178"/>
    </location>
</feature>